<evidence type="ECO:0000313" key="2">
    <source>
        <dbReference type="EMBL" id="AYV44790.1"/>
    </source>
</evidence>
<accession>A0A2N5CMC9</accession>
<dbReference type="KEGG" id="cfh:C1707_00100"/>
<evidence type="ECO:0000313" key="4">
    <source>
        <dbReference type="Proteomes" id="UP000234483"/>
    </source>
</evidence>
<evidence type="ECO:0000313" key="3">
    <source>
        <dbReference type="EMBL" id="PLR07130.1"/>
    </source>
</evidence>
<protein>
    <submittedName>
        <fullName evidence="3">Uncharacterized protein</fullName>
    </submittedName>
</protein>
<reference evidence="3 4" key="1">
    <citation type="submission" date="2017-12" db="EMBL/GenBank/DDBJ databases">
        <title>The genome sequence of Caulobacter flavus CGMCC1 15093.</title>
        <authorList>
            <person name="Gao J."/>
            <person name="Mao X."/>
            <person name="Sun J."/>
        </authorList>
    </citation>
    <scope>NUCLEOTIDE SEQUENCE [LARGE SCALE GENOMIC DNA]</scope>
    <source>
        <strain evidence="3 4">CGMCC1 15093</strain>
    </source>
</reference>
<keyword evidence="1" id="KW-0732">Signal</keyword>
<evidence type="ECO:0000256" key="1">
    <source>
        <dbReference type="SAM" id="SignalP"/>
    </source>
</evidence>
<reference evidence="2 5" key="2">
    <citation type="submission" date="2018-01" db="EMBL/GenBank/DDBJ databases">
        <title>Complete genome sequence of Caulobacter flavus RHGG3.</title>
        <authorList>
            <person name="Yang E."/>
        </authorList>
    </citation>
    <scope>NUCLEOTIDE SEQUENCE [LARGE SCALE GENOMIC DNA]</scope>
    <source>
        <strain evidence="2 5">RHGG3</strain>
    </source>
</reference>
<name>A0A2N5CMC9_9CAUL</name>
<sequence>MQKRLVACLLSLPMLVLAATPVVAETWKPAPGEAKTFYDADFLRVDEKTGLVVLRIAEGKGGGPYKAWPAGKGPIMLFALDCAADKWMDLGMDFAGDKGLPKNWRQEAKVDDISGAAGKAGKLACEARESLPKTPLP</sequence>
<gene>
    <name evidence="2" type="ORF">C1707_00100</name>
    <name evidence="3" type="ORF">CFHF_23215</name>
</gene>
<dbReference type="AlphaFoldDB" id="A0A2N5CMC9"/>
<dbReference type="EMBL" id="PJRQ01000047">
    <property type="protein sequence ID" value="PLR07130.1"/>
    <property type="molecule type" value="Genomic_DNA"/>
</dbReference>
<organism evidence="3 4">
    <name type="scientific">Caulobacter flavus</name>
    <dbReference type="NCBI Taxonomy" id="1679497"/>
    <lineage>
        <taxon>Bacteria</taxon>
        <taxon>Pseudomonadati</taxon>
        <taxon>Pseudomonadota</taxon>
        <taxon>Alphaproteobacteria</taxon>
        <taxon>Caulobacterales</taxon>
        <taxon>Caulobacteraceae</taxon>
        <taxon>Caulobacter</taxon>
    </lineage>
</organism>
<evidence type="ECO:0000313" key="5">
    <source>
        <dbReference type="Proteomes" id="UP000281192"/>
    </source>
</evidence>
<dbReference type="RefSeq" id="WP_101715307.1">
    <property type="nucleotide sequence ID" value="NZ_CP026100.1"/>
</dbReference>
<dbReference type="EMBL" id="CP026100">
    <property type="protein sequence ID" value="AYV44790.1"/>
    <property type="molecule type" value="Genomic_DNA"/>
</dbReference>
<proteinExistence type="predicted"/>
<dbReference type="Proteomes" id="UP000281192">
    <property type="component" value="Chromosome"/>
</dbReference>
<keyword evidence="5" id="KW-1185">Reference proteome</keyword>
<dbReference type="Proteomes" id="UP000234483">
    <property type="component" value="Unassembled WGS sequence"/>
</dbReference>
<feature type="signal peptide" evidence="1">
    <location>
        <begin position="1"/>
        <end position="18"/>
    </location>
</feature>
<dbReference type="OrthoDB" id="7190993at2"/>
<feature type="chain" id="PRO_5044577665" evidence="1">
    <location>
        <begin position="19"/>
        <end position="137"/>
    </location>
</feature>